<evidence type="ECO:0000313" key="1">
    <source>
        <dbReference type="EMBL" id="MCM5681311.1"/>
    </source>
</evidence>
<protein>
    <submittedName>
        <fullName evidence="1">Uncharacterized protein</fullName>
    </submittedName>
</protein>
<accession>A0ABT0YRE6</accession>
<evidence type="ECO:0000313" key="2">
    <source>
        <dbReference type="Proteomes" id="UP001165541"/>
    </source>
</evidence>
<organism evidence="1 2">
    <name type="scientific">Caldimonas mangrovi</name>
    <dbReference type="NCBI Taxonomy" id="2944811"/>
    <lineage>
        <taxon>Bacteria</taxon>
        <taxon>Pseudomonadati</taxon>
        <taxon>Pseudomonadota</taxon>
        <taxon>Betaproteobacteria</taxon>
        <taxon>Burkholderiales</taxon>
        <taxon>Sphaerotilaceae</taxon>
        <taxon>Caldimonas</taxon>
    </lineage>
</organism>
<dbReference type="Proteomes" id="UP001165541">
    <property type="component" value="Unassembled WGS sequence"/>
</dbReference>
<comment type="caution">
    <text evidence="1">The sequence shown here is derived from an EMBL/GenBank/DDBJ whole genome shotgun (WGS) entry which is preliminary data.</text>
</comment>
<reference evidence="1" key="1">
    <citation type="submission" date="2022-05" db="EMBL/GenBank/DDBJ databases">
        <title>Schlegelella sp. nov., isolated from mangrove soil.</title>
        <authorList>
            <person name="Liu Y."/>
            <person name="Ge X."/>
            <person name="Liu W."/>
        </authorList>
    </citation>
    <scope>NUCLEOTIDE SEQUENCE</scope>
    <source>
        <strain evidence="1">S2-27</strain>
    </source>
</reference>
<dbReference type="EMBL" id="JAMKFE010000011">
    <property type="protein sequence ID" value="MCM5681311.1"/>
    <property type="molecule type" value="Genomic_DNA"/>
</dbReference>
<name>A0ABT0YRE6_9BURK</name>
<dbReference type="RefSeq" id="WP_251779797.1">
    <property type="nucleotide sequence ID" value="NZ_JAMKFE010000011.1"/>
</dbReference>
<sequence length="163" mass="18690">MNAFVQATRRLRADHAPGLWIGAIRQVFGEGEIVQAERIERYPPHYLVAVWQPLAEGAPVLPRWPEVAAIASPDPQAALVQLMRHVPVDGRLWLAHETIDWVLVADIVRLTDRNLAPYHHVELERFIADRRREDEAHIRTSYTDRDEGFEAMKRQLLEPKAPG</sequence>
<gene>
    <name evidence="1" type="ORF">M8A51_17430</name>
</gene>
<keyword evidence="2" id="KW-1185">Reference proteome</keyword>
<proteinExistence type="predicted"/>